<keyword evidence="4" id="KW-0378">Hydrolase</keyword>
<keyword evidence="3" id="KW-0325">Glycoprotein</keyword>
<comment type="similarity">
    <text evidence="1 4">Belongs to the peptidase S10 family.</text>
</comment>
<feature type="non-terminal residue" evidence="5">
    <location>
        <position position="182"/>
    </location>
</feature>
<dbReference type="GO" id="GO:0006508">
    <property type="term" value="P:proteolysis"/>
    <property type="evidence" value="ECO:0007669"/>
    <property type="project" value="UniProtKB-KW"/>
</dbReference>
<dbReference type="Gene3D" id="3.40.50.1820">
    <property type="entry name" value="alpha/beta hydrolase"/>
    <property type="match status" value="1"/>
</dbReference>
<dbReference type="InterPro" id="IPR029058">
    <property type="entry name" value="AB_hydrolase_fold"/>
</dbReference>
<dbReference type="PANTHER" id="PTHR11802">
    <property type="entry name" value="SERINE PROTEASE FAMILY S10 SERINE CARBOXYPEPTIDASE"/>
    <property type="match status" value="1"/>
</dbReference>
<protein>
    <recommendedName>
        <fullName evidence="4">Carboxypeptidase</fullName>
        <ecNumber evidence="4">3.4.16.-</ecNumber>
    </recommendedName>
</protein>
<reference evidence="5" key="1">
    <citation type="journal article" date="2020" name="Fungal Divers.">
        <title>Resolving the Mortierellaceae phylogeny through synthesis of multi-gene phylogenetics and phylogenomics.</title>
        <authorList>
            <person name="Vandepol N."/>
            <person name="Liber J."/>
            <person name="Desiro A."/>
            <person name="Na H."/>
            <person name="Kennedy M."/>
            <person name="Barry K."/>
            <person name="Grigoriev I.V."/>
            <person name="Miller A.N."/>
            <person name="O'Donnell K."/>
            <person name="Stajich J.E."/>
            <person name="Bonito G."/>
        </authorList>
    </citation>
    <scope>NUCLEOTIDE SEQUENCE</scope>
    <source>
        <strain evidence="5">NRRL 2769</strain>
    </source>
</reference>
<evidence type="ECO:0000313" key="6">
    <source>
        <dbReference type="Proteomes" id="UP000703661"/>
    </source>
</evidence>
<evidence type="ECO:0000256" key="4">
    <source>
        <dbReference type="RuleBase" id="RU361156"/>
    </source>
</evidence>
<dbReference type="EC" id="3.4.16.-" evidence="4"/>
<dbReference type="EMBL" id="JAAAID010004378">
    <property type="protein sequence ID" value="KAF9993287.1"/>
    <property type="molecule type" value="Genomic_DNA"/>
</dbReference>
<proteinExistence type="inferred from homology"/>
<dbReference type="PROSITE" id="PS00131">
    <property type="entry name" value="CARBOXYPEPT_SER_SER"/>
    <property type="match status" value="1"/>
</dbReference>
<dbReference type="GO" id="GO:0004185">
    <property type="term" value="F:serine-type carboxypeptidase activity"/>
    <property type="evidence" value="ECO:0007669"/>
    <property type="project" value="UniProtKB-UniRule"/>
</dbReference>
<dbReference type="PANTHER" id="PTHR11802:SF201">
    <property type="entry name" value="CARBOXYPEPTIDASE"/>
    <property type="match status" value="1"/>
</dbReference>
<evidence type="ECO:0000256" key="1">
    <source>
        <dbReference type="ARBA" id="ARBA00009431"/>
    </source>
</evidence>
<sequence>MVQFYLNFFAAFPEMKTKNMYITGESYAGRYVPYMAKHVLAYNAQNPSSAINLKSIAMGNAYIDISPNNDYIGLLPYFQANPWLYGNSKSWLTSAQSIVAQMKTIPGCATAQSDTAVSIACQKLMDKFYGSLPNPVSYPLPSSCTYDGSPLYYDPYNIGITDCNQTMNDYLLTQFPWEYYLN</sequence>
<keyword evidence="4" id="KW-0645">Protease</keyword>
<dbReference type="InterPro" id="IPR018202">
    <property type="entry name" value="Ser_caboxypep_ser_AS"/>
</dbReference>
<dbReference type="InterPro" id="IPR001563">
    <property type="entry name" value="Peptidase_S10"/>
</dbReference>
<dbReference type="SUPFAM" id="SSF53474">
    <property type="entry name" value="alpha/beta-Hydrolases"/>
    <property type="match status" value="1"/>
</dbReference>
<keyword evidence="2 4" id="KW-0121">Carboxypeptidase</keyword>
<dbReference type="Pfam" id="PF00450">
    <property type="entry name" value="Peptidase_S10"/>
    <property type="match status" value="1"/>
</dbReference>
<organism evidence="5 6">
    <name type="scientific">Entomortierella chlamydospora</name>
    <dbReference type="NCBI Taxonomy" id="101097"/>
    <lineage>
        <taxon>Eukaryota</taxon>
        <taxon>Fungi</taxon>
        <taxon>Fungi incertae sedis</taxon>
        <taxon>Mucoromycota</taxon>
        <taxon>Mortierellomycotina</taxon>
        <taxon>Mortierellomycetes</taxon>
        <taxon>Mortierellales</taxon>
        <taxon>Mortierellaceae</taxon>
        <taxon>Entomortierella</taxon>
    </lineage>
</organism>
<evidence type="ECO:0000256" key="2">
    <source>
        <dbReference type="ARBA" id="ARBA00022645"/>
    </source>
</evidence>
<accession>A0A9P6SRG9</accession>
<comment type="caution">
    <text evidence="5">The sequence shown here is derived from an EMBL/GenBank/DDBJ whole genome shotgun (WGS) entry which is preliminary data.</text>
</comment>
<evidence type="ECO:0000256" key="3">
    <source>
        <dbReference type="ARBA" id="ARBA00023180"/>
    </source>
</evidence>
<keyword evidence="6" id="KW-1185">Reference proteome</keyword>
<evidence type="ECO:0000313" key="5">
    <source>
        <dbReference type="EMBL" id="KAF9993287.1"/>
    </source>
</evidence>
<dbReference type="AlphaFoldDB" id="A0A9P6SRG9"/>
<name>A0A9P6SRG9_9FUNG</name>
<gene>
    <name evidence="5" type="ORF">BGZ80_008196</name>
</gene>
<dbReference type="Proteomes" id="UP000703661">
    <property type="component" value="Unassembled WGS sequence"/>
</dbReference>